<dbReference type="InterPro" id="IPR039361">
    <property type="entry name" value="Cyclin"/>
</dbReference>
<proteinExistence type="inferred from homology"/>
<name>A0A0D2F824_9EURO</name>
<keyword evidence="9" id="KW-1185">Reference proteome</keyword>
<evidence type="ECO:0000313" key="8">
    <source>
        <dbReference type="EMBL" id="KIW64158.1"/>
    </source>
</evidence>
<dbReference type="SUPFAM" id="SSF47954">
    <property type="entry name" value="Cyclin-like"/>
    <property type="match status" value="2"/>
</dbReference>
<sequence length="693" mass="77609">MDMKVSELVFYPPNTRPSDAICVPSVIQPQRPLRPIRVRNDENMPPEGHPTKTIHQRNKSSPALVTTFAESQGLKAAAKRTAFGDVSNIVAGRPSKDDSTLQTKGNIKPSQSLDQRRSLALLRPAQKGLKNILAGASAVAASKISSNSSTADGVASQPLKKTLSKRHTTIFKDNRLGVVQETELPPSEAVKALSEKEKVSDVAQLSAEQSCLLPPPASAPVAAEPVKEIQDLHSDTSLPGIEEVSLEPSVASESNHEIALKDVSVTASDYISQQPSQHSYDHLLPQHLQVSTETHAPAIQKDAQPMAVASLINPVENIPPLSPHHSYIQRKIDQEEYWDEEDDDNYEEEGFVTARSFRSKGDNTTGGATTVLFPQMNQRARKEIAAAKQLVEATRSPEEVEDESYDTSMVAEYGEEIFEYMKHLEIKMLPNAHYMDNQHEIQWSMRSVLMDWLVQVHLRFNLLPETLFLTVNYIDRFLSCKVVSLGKLQLVGATAIFIAAKYEEINCPSVQEIVYMVDGGYSMDEILKAERFMLTMLQFELGWPGPMSFLRRISKADDYDLETRTLAKYFLEVTLMDERFIGSPPSFTAAASHCLARIMLRKGTWTPHHVYYSGYTYSQLKPLVNLLLECCEDPRKHHNAVFNKYCDKRYKRASAFVETEIQRGFQLPDPAASLSLLQSSMVSFYDSVPYLRM</sequence>
<comment type="similarity">
    <text evidence="4">Belongs to the cyclin family.</text>
</comment>
<dbReference type="CDD" id="cd20568">
    <property type="entry name" value="CYCLIN_CLBs_yeast_rpt1"/>
    <property type="match status" value="1"/>
</dbReference>
<dbReference type="SMART" id="SM01332">
    <property type="entry name" value="Cyclin_C"/>
    <property type="match status" value="1"/>
</dbReference>
<accession>A0A0D2F824</accession>
<feature type="region of interest" description="Disordered" evidence="5">
    <location>
        <begin position="89"/>
        <end position="114"/>
    </location>
</feature>
<dbReference type="EMBL" id="KN846961">
    <property type="protein sequence ID" value="KIW64158.1"/>
    <property type="molecule type" value="Genomic_DNA"/>
</dbReference>
<dbReference type="InterPro" id="IPR036915">
    <property type="entry name" value="Cyclin-like_sf"/>
</dbReference>
<dbReference type="GO" id="GO:0051301">
    <property type="term" value="P:cell division"/>
    <property type="evidence" value="ECO:0007669"/>
    <property type="project" value="UniProtKB-KW"/>
</dbReference>
<evidence type="ECO:0000256" key="2">
    <source>
        <dbReference type="ARBA" id="ARBA00023127"/>
    </source>
</evidence>
<dbReference type="InterPro" id="IPR004367">
    <property type="entry name" value="Cyclin_C-dom"/>
</dbReference>
<keyword evidence="2 4" id="KW-0195">Cyclin</keyword>
<feature type="region of interest" description="Disordered" evidence="5">
    <location>
        <begin position="38"/>
        <end position="60"/>
    </location>
</feature>
<evidence type="ECO:0000259" key="6">
    <source>
        <dbReference type="SMART" id="SM00385"/>
    </source>
</evidence>
<dbReference type="InterPro" id="IPR006671">
    <property type="entry name" value="Cyclin_N"/>
</dbReference>
<feature type="domain" description="Cyclin-like" evidence="6">
    <location>
        <begin position="548"/>
        <end position="629"/>
    </location>
</feature>
<evidence type="ECO:0000259" key="7">
    <source>
        <dbReference type="SMART" id="SM01332"/>
    </source>
</evidence>
<organism evidence="8 9">
    <name type="scientific">Phialophora macrospora</name>
    <dbReference type="NCBI Taxonomy" id="1851006"/>
    <lineage>
        <taxon>Eukaryota</taxon>
        <taxon>Fungi</taxon>
        <taxon>Dikarya</taxon>
        <taxon>Ascomycota</taxon>
        <taxon>Pezizomycotina</taxon>
        <taxon>Eurotiomycetes</taxon>
        <taxon>Chaetothyriomycetidae</taxon>
        <taxon>Chaetothyriales</taxon>
        <taxon>Herpotrichiellaceae</taxon>
        <taxon>Phialophora</taxon>
    </lineage>
</organism>
<evidence type="ECO:0000256" key="3">
    <source>
        <dbReference type="ARBA" id="ARBA00023306"/>
    </source>
</evidence>
<dbReference type="PROSITE" id="PS00292">
    <property type="entry name" value="CYCLINS"/>
    <property type="match status" value="1"/>
</dbReference>
<dbReference type="STRING" id="5601.A0A0D2F824"/>
<feature type="domain" description="Cyclin C-terminal" evidence="7">
    <location>
        <begin position="544"/>
        <end position="659"/>
    </location>
</feature>
<reference evidence="8 9" key="1">
    <citation type="submission" date="2015-01" db="EMBL/GenBank/DDBJ databases">
        <title>The Genome Sequence of Capronia semiimmersa CBS27337.</title>
        <authorList>
            <consortium name="The Broad Institute Genomics Platform"/>
            <person name="Cuomo C."/>
            <person name="de Hoog S."/>
            <person name="Gorbushina A."/>
            <person name="Stielow B."/>
            <person name="Teixiera M."/>
            <person name="Abouelleil A."/>
            <person name="Chapman S.B."/>
            <person name="Priest M."/>
            <person name="Young S.K."/>
            <person name="Wortman J."/>
            <person name="Nusbaum C."/>
            <person name="Birren B."/>
        </authorList>
    </citation>
    <scope>NUCLEOTIDE SEQUENCE [LARGE SCALE GENOMIC DNA]</scope>
    <source>
        <strain evidence="8 9">CBS 27337</strain>
    </source>
</reference>
<dbReference type="Pfam" id="PF02984">
    <property type="entry name" value="Cyclin_C"/>
    <property type="match status" value="1"/>
</dbReference>
<keyword evidence="3" id="KW-0131">Cell cycle</keyword>
<keyword evidence="1" id="KW-0132">Cell division</keyword>
<dbReference type="FunFam" id="1.10.472.10:FF:000001">
    <property type="entry name" value="G2/mitotic-specific cyclin"/>
    <property type="match status" value="1"/>
</dbReference>
<dbReference type="Gene3D" id="1.10.472.10">
    <property type="entry name" value="Cyclin-like"/>
    <property type="match status" value="2"/>
</dbReference>
<dbReference type="Proteomes" id="UP000054266">
    <property type="component" value="Unassembled WGS sequence"/>
</dbReference>
<evidence type="ECO:0000313" key="9">
    <source>
        <dbReference type="Proteomes" id="UP000054266"/>
    </source>
</evidence>
<feature type="domain" description="Cyclin-like" evidence="6">
    <location>
        <begin position="451"/>
        <end position="535"/>
    </location>
</feature>
<dbReference type="InterPro" id="IPR013763">
    <property type="entry name" value="Cyclin-like_dom"/>
</dbReference>
<dbReference type="Pfam" id="PF00134">
    <property type="entry name" value="Cyclin_N"/>
    <property type="match status" value="1"/>
</dbReference>
<gene>
    <name evidence="8" type="ORF">PV04_09112</name>
</gene>
<dbReference type="AlphaFoldDB" id="A0A0D2F824"/>
<evidence type="ECO:0000256" key="5">
    <source>
        <dbReference type="SAM" id="MobiDB-lite"/>
    </source>
</evidence>
<dbReference type="PANTHER" id="PTHR10177">
    <property type="entry name" value="CYCLINS"/>
    <property type="match status" value="1"/>
</dbReference>
<dbReference type="SMART" id="SM00385">
    <property type="entry name" value="CYCLIN"/>
    <property type="match status" value="2"/>
</dbReference>
<evidence type="ECO:0000256" key="4">
    <source>
        <dbReference type="RuleBase" id="RU000383"/>
    </source>
</evidence>
<evidence type="ECO:0000256" key="1">
    <source>
        <dbReference type="ARBA" id="ARBA00022618"/>
    </source>
</evidence>
<dbReference type="CDD" id="cd20512">
    <property type="entry name" value="CYCLIN_CLBs_yeast_rpt2"/>
    <property type="match status" value="1"/>
</dbReference>
<dbReference type="InterPro" id="IPR048258">
    <property type="entry name" value="Cyclins_cyclin-box"/>
</dbReference>
<protein>
    <submittedName>
        <fullName evidence="8">Uncharacterized protein</fullName>
    </submittedName>
</protein>
<feature type="compositionally biased region" description="Polar residues" evidence="5">
    <location>
        <begin position="100"/>
        <end position="113"/>
    </location>
</feature>